<dbReference type="GO" id="GO:0016616">
    <property type="term" value="F:oxidoreductase activity, acting on the CH-OH group of donors, NAD or NADP as acceptor"/>
    <property type="evidence" value="ECO:0007669"/>
    <property type="project" value="TreeGrafter"/>
</dbReference>
<protein>
    <recommendedName>
        <fullName evidence="3">Short-chain dehydrogenase/reductase SDR</fullName>
    </recommendedName>
</protein>
<comment type="similarity">
    <text evidence="1">Belongs to the short-chain dehydrogenases/reductases (SDR) family.</text>
</comment>
<dbReference type="Pfam" id="PF13561">
    <property type="entry name" value="adh_short_C2"/>
    <property type="match status" value="1"/>
</dbReference>
<evidence type="ECO:0000313" key="2">
    <source>
        <dbReference type="EMBL" id="SVA14810.1"/>
    </source>
</evidence>
<feature type="non-terminal residue" evidence="2">
    <location>
        <position position="1"/>
    </location>
</feature>
<dbReference type="PRINTS" id="PR00080">
    <property type="entry name" value="SDRFAMILY"/>
</dbReference>
<dbReference type="EMBL" id="UINC01004504">
    <property type="protein sequence ID" value="SVA14810.1"/>
    <property type="molecule type" value="Genomic_DNA"/>
</dbReference>
<dbReference type="AlphaFoldDB" id="A0A381TFE8"/>
<dbReference type="Gene3D" id="3.40.50.720">
    <property type="entry name" value="NAD(P)-binding Rossmann-like Domain"/>
    <property type="match status" value="1"/>
</dbReference>
<name>A0A381TFE8_9ZZZZ</name>
<organism evidence="2">
    <name type="scientific">marine metagenome</name>
    <dbReference type="NCBI Taxonomy" id="408172"/>
    <lineage>
        <taxon>unclassified sequences</taxon>
        <taxon>metagenomes</taxon>
        <taxon>ecological metagenomes</taxon>
    </lineage>
</organism>
<evidence type="ECO:0008006" key="3">
    <source>
        <dbReference type="Google" id="ProtNLM"/>
    </source>
</evidence>
<dbReference type="InterPro" id="IPR036291">
    <property type="entry name" value="NAD(P)-bd_dom_sf"/>
</dbReference>
<accession>A0A381TFE8</accession>
<dbReference type="PRINTS" id="PR00081">
    <property type="entry name" value="GDHRDH"/>
</dbReference>
<reference evidence="2" key="1">
    <citation type="submission" date="2018-05" db="EMBL/GenBank/DDBJ databases">
        <authorList>
            <person name="Lanie J.A."/>
            <person name="Ng W.-L."/>
            <person name="Kazmierczak K.M."/>
            <person name="Andrzejewski T.M."/>
            <person name="Davidsen T.M."/>
            <person name="Wayne K.J."/>
            <person name="Tettelin H."/>
            <person name="Glass J.I."/>
            <person name="Rusch D."/>
            <person name="Podicherti R."/>
            <person name="Tsui H.-C.T."/>
            <person name="Winkler M.E."/>
        </authorList>
    </citation>
    <scope>NUCLEOTIDE SEQUENCE</scope>
</reference>
<sequence length="162" mass="17474">VGLIESRYGKLDILVNNAGIARGTSIEEASEELEDEVLAVNTKGVFLVTRRAISAMRVAGGGTIVYRGHLVGRKLAPAVYSASKGAVRVFTKSTAIQHGENRIRSNSIHPRSVDTPMLAGITSNVTMLQKRTNEVPLGWRKTWPLKCSIRPQTSLHGSPTVG</sequence>
<dbReference type="InterPro" id="IPR002347">
    <property type="entry name" value="SDR_fam"/>
</dbReference>
<gene>
    <name evidence="2" type="ORF">METZ01_LOCUS67664</name>
</gene>
<dbReference type="PANTHER" id="PTHR42760">
    <property type="entry name" value="SHORT-CHAIN DEHYDROGENASES/REDUCTASES FAMILY MEMBER"/>
    <property type="match status" value="1"/>
</dbReference>
<dbReference type="SUPFAM" id="SSF51735">
    <property type="entry name" value="NAD(P)-binding Rossmann-fold domains"/>
    <property type="match status" value="1"/>
</dbReference>
<proteinExistence type="inferred from homology"/>
<evidence type="ECO:0000256" key="1">
    <source>
        <dbReference type="ARBA" id="ARBA00006484"/>
    </source>
</evidence>